<dbReference type="Proteomes" id="UP000176923">
    <property type="component" value="Unassembled WGS sequence"/>
</dbReference>
<keyword evidence="1" id="KW-0560">Oxidoreductase</keyword>
<dbReference type="EMBL" id="MFJL01000019">
    <property type="protein sequence ID" value="OGG15748.1"/>
    <property type="molecule type" value="Genomic_DNA"/>
</dbReference>
<dbReference type="Pfam" id="PF03807">
    <property type="entry name" value="F420_oxidored"/>
    <property type="match status" value="1"/>
</dbReference>
<dbReference type="AlphaFoldDB" id="A0A1F5ZTD7"/>
<name>A0A1F5ZTD7_9BACT</name>
<proteinExistence type="predicted"/>
<evidence type="ECO:0000313" key="4">
    <source>
        <dbReference type="Proteomes" id="UP000176923"/>
    </source>
</evidence>
<reference evidence="3 4" key="1">
    <citation type="journal article" date="2016" name="Nat. Commun.">
        <title>Thousands of microbial genomes shed light on interconnected biogeochemical processes in an aquifer system.</title>
        <authorList>
            <person name="Anantharaman K."/>
            <person name="Brown C.T."/>
            <person name="Hug L.A."/>
            <person name="Sharon I."/>
            <person name="Castelle C.J."/>
            <person name="Probst A.J."/>
            <person name="Thomas B.C."/>
            <person name="Singh A."/>
            <person name="Wilkins M.J."/>
            <person name="Karaoz U."/>
            <person name="Brodie E.L."/>
            <person name="Williams K.H."/>
            <person name="Hubbard S.S."/>
            <person name="Banfield J.F."/>
        </authorList>
    </citation>
    <scope>NUCLEOTIDE SEQUENCE [LARGE SCALE GENOMIC DNA]</scope>
</reference>
<evidence type="ECO:0000256" key="1">
    <source>
        <dbReference type="ARBA" id="ARBA00023002"/>
    </source>
</evidence>
<gene>
    <name evidence="3" type="ORF">A3D77_01840</name>
</gene>
<dbReference type="InterPro" id="IPR028939">
    <property type="entry name" value="P5C_Rdtase_cat_N"/>
</dbReference>
<evidence type="ECO:0000259" key="2">
    <source>
        <dbReference type="Pfam" id="PF03807"/>
    </source>
</evidence>
<organism evidence="3 4">
    <name type="scientific">Candidatus Gottesmanbacteria bacterium RIFCSPHIGHO2_02_FULL_39_11</name>
    <dbReference type="NCBI Taxonomy" id="1798382"/>
    <lineage>
        <taxon>Bacteria</taxon>
        <taxon>Candidatus Gottesmaniibacteriota</taxon>
    </lineage>
</organism>
<protein>
    <recommendedName>
        <fullName evidence="2">Pyrroline-5-carboxylate reductase catalytic N-terminal domain-containing protein</fullName>
    </recommendedName>
</protein>
<sequence length="204" mass="22373">MARGIGTRLITTGTDITFYDRNLDKAKSLQQELQRGTTSNVRIESKRLGESLKGKIVILALPYEIARNLARQYTEQLKNKILVDITNPIDFKNFTLLTPRGSSAAEEIAKIVSRSTKVVKSFNTTFAGTLVEGNVAGKQIDVFIAGDDQGAKGVISRLVQDSGMRPLDVGPLENSRALEGMQLIHMALQDKLGTNWMSGIKILP</sequence>
<feature type="domain" description="Pyrroline-5-carboxylate reductase catalytic N-terminal" evidence="2">
    <location>
        <begin position="1"/>
        <end position="88"/>
    </location>
</feature>
<dbReference type="InterPro" id="IPR036291">
    <property type="entry name" value="NAD(P)-bd_dom_sf"/>
</dbReference>
<dbReference type="STRING" id="1798382.A3D77_01840"/>
<dbReference type="PANTHER" id="PTHR14239">
    <property type="entry name" value="DUDULIN-RELATED"/>
    <property type="match status" value="1"/>
</dbReference>
<dbReference type="Gene3D" id="3.40.50.720">
    <property type="entry name" value="NAD(P)-binding Rossmann-like Domain"/>
    <property type="match status" value="1"/>
</dbReference>
<dbReference type="InterPro" id="IPR051267">
    <property type="entry name" value="STEAP_metalloreductase"/>
</dbReference>
<dbReference type="GO" id="GO:0016491">
    <property type="term" value="F:oxidoreductase activity"/>
    <property type="evidence" value="ECO:0007669"/>
    <property type="project" value="UniProtKB-KW"/>
</dbReference>
<accession>A0A1F5ZTD7</accession>
<comment type="caution">
    <text evidence="3">The sequence shown here is derived from an EMBL/GenBank/DDBJ whole genome shotgun (WGS) entry which is preliminary data.</text>
</comment>
<dbReference type="SUPFAM" id="SSF51735">
    <property type="entry name" value="NAD(P)-binding Rossmann-fold domains"/>
    <property type="match status" value="1"/>
</dbReference>
<evidence type="ECO:0000313" key="3">
    <source>
        <dbReference type="EMBL" id="OGG15748.1"/>
    </source>
</evidence>
<dbReference type="PANTHER" id="PTHR14239:SF10">
    <property type="entry name" value="REDUCTASE"/>
    <property type="match status" value="1"/>
</dbReference>